<keyword evidence="4 12" id="KW-0056">Arginine metabolism</keyword>
<evidence type="ECO:0000256" key="3">
    <source>
        <dbReference type="ARBA" id="ARBA00018123"/>
    </source>
</evidence>
<evidence type="ECO:0000256" key="10">
    <source>
        <dbReference type="PROSITE-ProRule" id="PRU00742"/>
    </source>
</evidence>
<name>A0A1Z5JHU2_FISSO</name>
<dbReference type="InterPro" id="IPR014033">
    <property type="entry name" value="Arginase"/>
</dbReference>
<comment type="catalytic activity">
    <reaction evidence="8 12">
        <text>L-arginine + H2O = urea + L-ornithine</text>
        <dbReference type="Rhea" id="RHEA:20569"/>
        <dbReference type="ChEBI" id="CHEBI:15377"/>
        <dbReference type="ChEBI" id="CHEBI:16199"/>
        <dbReference type="ChEBI" id="CHEBI:32682"/>
        <dbReference type="ChEBI" id="CHEBI:46911"/>
        <dbReference type="EC" id="3.5.3.1"/>
    </reaction>
</comment>
<dbReference type="GO" id="GO:0006525">
    <property type="term" value="P:arginine metabolic process"/>
    <property type="evidence" value="ECO:0007669"/>
    <property type="project" value="UniProtKB-KW"/>
</dbReference>
<dbReference type="InterPro" id="IPR020855">
    <property type="entry name" value="Ureohydrolase_Mn_BS"/>
</dbReference>
<dbReference type="PROSITE" id="PS01053">
    <property type="entry name" value="ARGINASE_1"/>
    <property type="match status" value="1"/>
</dbReference>
<feature type="binding site" evidence="9">
    <location>
        <position position="178"/>
    </location>
    <ligand>
        <name>Mn(2+)</name>
        <dbReference type="ChEBI" id="CHEBI:29035"/>
        <label>1</label>
    </ligand>
</feature>
<keyword evidence="6 11" id="KW-0378">Hydrolase</keyword>
<evidence type="ECO:0000256" key="1">
    <source>
        <dbReference type="ARBA" id="ARBA00005098"/>
    </source>
</evidence>
<evidence type="ECO:0000256" key="6">
    <source>
        <dbReference type="ARBA" id="ARBA00022801"/>
    </source>
</evidence>
<dbReference type="GO" id="GO:0000050">
    <property type="term" value="P:urea cycle"/>
    <property type="evidence" value="ECO:0007669"/>
    <property type="project" value="UniProtKB-UniPathway"/>
</dbReference>
<dbReference type="UniPathway" id="UPA00158">
    <property type="reaction ID" value="UER00270"/>
</dbReference>
<dbReference type="FunFam" id="3.40.800.10:FF:000012">
    <property type="entry name" value="Arginase"/>
    <property type="match status" value="1"/>
</dbReference>
<dbReference type="InterPro" id="IPR006035">
    <property type="entry name" value="Ureohydrolase"/>
</dbReference>
<dbReference type="GO" id="GO:0030145">
    <property type="term" value="F:manganese ion binding"/>
    <property type="evidence" value="ECO:0007669"/>
    <property type="project" value="TreeGrafter"/>
</dbReference>
<feature type="binding site" evidence="9">
    <location>
        <position position="182"/>
    </location>
    <ligand>
        <name>Mn(2+)</name>
        <dbReference type="ChEBI" id="CHEBI:29035"/>
        <label>1</label>
    </ligand>
</feature>
<feature type="binding site" evidence="9">
    <location>
        <position position="180"/>
    </location>
    <ligand>
        <name>Mn(2+)</name>
        <dbReference type="ChEBI" id="CHEBI:29035"/>
        <label>1</label>
    </ligand>
</feature>
<accession>A0A1Z5JHU2</accession>
<keyword evidence="7 9" id="KW-0464">Manganese</keyword>
<proteinExistence type="inferred from homology"/>
<dbReference type="Pfam" id="PF00491">
    <property type="entry name" value="Arginase"/>
    <property type="match status" value="1"/>
</dbReference>
<dbReference type="GO" id="GO:0004053">
    <property type="term" value="F:arginase activity"/>
    <property type="evidence" value="ECO:0007669"/>
    <property type="project" value="UniProtKB-EC"/>
</dbReference>
<dbReference type="Gene3D" id="3.40.800.10">
    <property type="entry name" value="Ureohydrolase domain"/>
    <property type="match status" value="1"/>
</dbReference>
<sequence length="366" mass="39756">MISSAISYWRQSRVGCRSVRFYSADQAIKTTGPGIVRNRILPTVKREELYRPVAHPHTCTVIGAPMTYGQPFVGTDHGPEILRQRGLRSMLTALGWRVEDLPDLDFDDATTHKPTAGIGNVRNPWLVGKGTEKLAKLVSDTIKKGRFPLILGGDHSIGIGSLAGVLSARPHTGIIWVDAHADLNTPAMSESGNMHGMPVGLLMEGVAPSEPVPGFDWLYQTFRNRLPPDSIVYVGLRDVDPAERELIRDLGISAFTMHEIDRYGIGNVMEMAIGHLLEKDPNRPLHLSYDIDAVDPVLAPATGTTVRGGLTFREAHFVAEAIAQTGNLASADIVEFNPTLTNDAGADETAELTLQIITSLMGKSII</sequence>
<organism evidence="13 14">
    <name type="scientific">Fistulifera solaris</name>
    <name type="common">Oleaginous diatom</name>
    <dbReference type="NCBI Taxonomy" id="1519565"/>
    <lineage>
        <taxon>Eukaryota</taxon>
        <taxon>Sar</taxon>
        <taxon>Stramenopiles</taxon>
        <taxon>Ochrophyta</taxon>
        <taxon>Bacillariophyta</taxon>
        <taxon>Bacillariophyceae</taxon>
        <taxon>Bacillariophycidae</taxon>
        <taxon>Naviculales</taxon>
        <taxon>Naviculaceae</taxon>
        <taxon>Fistulifera</taxon>
    </lineage>
</organism>
<evidence type="ECO:0000256" key="11">
    <source>
        <dbReference type="RuleBase" id="RU003684"/>
    </source>
</evidence>
<dbReference type="FunCoup" id="A0A1Z5JHU2">
    <property type="interactions" value="66"/>
</dbReference>
<evidence type="ECO:0000313" key="14">
    <source>
        <dbReference type="Proteomes" id="UP000198406"/>
    </source>
</evidence>
<feature type="binding site" evidence="9">
    <location>
        <position position="292"/>
    </location>
    <ligand>
        <name>Mn(2+)</name>
        <dbReference type="ChEBI" id="CHEBI:29035"/>
        <label>1</label>
    </ligand>
</feature>
<dbReference type="PANTHER" id="PTHR43782">
    <property type="entry name" value="ARGINASE"/>
    <property type="match status" value="1"/>
</dbReference>
<gene>
    <name evidence="13" type="ORF">FisN_3Lh132</name>
</gene>
<evidence type="ECO:0000256" key="2">
    <source>
        <dbReference type="ARBA" id="ARBA00012168"/>
    </source>
</evidence>
<dbReference type="AlphaFoldDB" id="A0A1Z5JHU2"/>
<dbReference type="NCBIfam" id="TIGR01229">
    <property type="entry name" value="rocF_arginase"/>
    <property type="match status" value="1"/>
</dbReference>
<comment type="caution">
    <text evidence="13">The sequence shown here is derived from an EMBL/GenBank/DDBJ whole genome shotgun (WGS) entry which is preliminary data.</text>
</comment>
<dbReference type="PROSITE" id="PS51409">
    <property type="entry name" value="ARGINASE_2"/>
    <property type="match status" value="1"/>
</dbReference>
<dbReference type="PIRSF" id="PIRSF036979">
    <property type="entry name" value="Arginase"/>
    <property type="match status" value="1"/>
</dbReference>
<protein>
    <recommendedName>
        <fullName evidence="3 12">Arginase</fullName>
        <ecNumber evidence="2 12">3.5.3.1</ecNumber>
    </recommendedName>
</protein>
<dbReference type="SUPFAM" id="SSF52768">
    <property type="entry name" value="Arginase/deacetylase"/>
    <property type="match status" value="1"/>
</dbReference>
<evidence type="ECO:0000256" key="8">
    <source>
        <dbReference type="ARBA" id="ARBA00047391"/>
    </source>
</evidence>
<feature type="binding site" evidence="9">
    <location>
        <position position="155"/>
    </location>
    <ligand>
        <name>Mn(2+)</name>
        <dbReference type="ChEBI" id="CHEBI:29035"/>
        <label>1</label>
    </ligand>
</feature>
<keyword evidence="5 9" id="KW-0479">Metal-binding</keyword>
<keyword evidence="14" id="KW-1185">Reference proteome</keyword>
<evidence type="ECO:0000256" key="7">
    <source>
        <dbReference type="ARBA" id="ARBA00023211"/>
    </source>
</evidence>
<comment type="similarity">
    <text evidence="10 11">Belongs to the arginase family.</text>
</comment>
<dbReference type="Proteomes" id="UP000198406">
    <property type="component" value="Unassembled WGS sequence"/>
</dbReference>
<evidence type="ECO:0000256" key="5">
    <source>
        <dbReference type="ARBA" id="ARBA00022723"/>
    </source>
</evidence>
<dbReference type="CDD" id="cd09989">
    <property type="entry name" value="Arginase"/>
    <property type="match status" value="1"/>
</dbReference>
<dbReference type="GO" id="GO:0005634">
    <property type="term" value="C:nucleus"/>
    <property type="evidence" value="ECO:0007669"/>
    <property type="project" value="TreeGrafter"/>
</dbReference>
<dbReference type="OrthoDB" id="9992747at2759"/>
<dbReference type="InParanoid" id="A0A1Z5JHU2"/>
<dbReference type="GO" id="GO:0005829">
    <property type="term" value="C:cytosol"/>
    <property type="evidence" value="ECO:0007669"/>
    <property type="project" value="TreeGrafter"/>
</dbReference>
<dbReference type="PRINTS" id="PR00116">
    <property type="entry name" value="ARGINASE"/>
</dbReference>
<dbReference type="InterPro" id="IPR023696">
    <property type="entry name" value="Ureohydrolase_dom_sf"/>
</dbReference>
<dbReference type="EMBL" id="BDSP01000070">
    <property type="protein sequence ID" value="GAX13564.1"/>
    <property type="molecule type" value="Genomic_DNA"/>
</dbReference>
<dbReference type="EC" id="3.5.3.1" evidence="2 12"/>
<dbReference type="PANTHER" id="PTHR43782:SF3">
    <property type="entry name" value="ARGINASE"/>
    <property type="match status" value="1"/>
</dbReference>
<evidence type="ECO:0000256" key="12">
    <source>
        <dbReference type="RuleBase" id="RU361159"/>
    </source>
</evidence>
<evidence type="ECO:0000256" key="4">
    <source>
        <dbReference type="ARBA" id="ARBA00022503"/>
    </source>
</evidence>
<comment type="pathway">
    <text evidence="1">Nitrogen metabolism; urea cycle; L-ornithine and urea from L-arginine: step 1/1.</text>
</comment>
<evidence type="ECO:0000256" key="9">
    <source>
        <dbReference type="PIRSR" id="PIRSR036979-1"/>
    </source>
</evidence>
<reference evidence="13 14" key="1">
    <citation type="journal article" date="2015" name="Plant Cell">
        <title>Oil accumulation by the oleaginous diatom Fistulifera solaris as revealed by the genome and transcriptome.</title>
        <authorList>
            <person name="Tanaka T."/>
            <person name="Maeda Y."/>
            <person name="Veluchamy A."/>
            <person name="Tanaka M."/>
            <person name="Abida H."/>
            <person name="Marechal E."/>
            <person name="Bowler C."/>
            <person name="Muto M."/>
            <person name="Sunaga Y."/>
            <person name="Tanaka M."/>
            <person name="Yoshino T."/>
            <person name="Taniguchi T."/>
            <person name="Fukuda Y."/>
            <person name="Nemoto M."/>
            <person name="Matsumoto M."/>
            <person name="Wong P.S."/>
            <person name="Aburatani S."/>
            <person name="Fujibuchi W."/>
        </authorList>
    </citation>
    <scope>NUCLEOTIDE SEQUENCE [LARGE SCALE GENOMIC DNA]</scope>
    <source>
        <strain evidence="13 14">JPCC DA0580</strain>
    </source>
</reference>
<comment type="cofactor">
    <cofactor evidence="9 12">
        <name>Mn(2+)</name>
        <dbReference type="ChEBI" id="CHEBI:29035"/>
    </cofactor>
    <text evidence="9 12">Binds 2 manganese ions per subunit.</text>
</comment>
<feature type="binding site" evidence="9">
    <location>
        <position position="290"/>
    </location>
    <ligand>
        <name>Mn(2+)</name>
        <dbReference type="ChEBI" id="CHEBI:29035"/>
        <label>1</label>
    </ligand>
</feature>
<evidence type="ECO:0000313" key="13">
    <source>
        <dbReference type="EMBL" id="GAX13564.1"/>
    </source>
</evidence>